<comment type="similarity">
    <text evidence="3 9">Belongs to the CobD/CbiB family.</text>
</comment>
<evidence type="ECO:0000256" key="3">
    <source>
        <dbReference type="ARBA" id="ARBA00006263"/>
    </source>
</evidence>
<sequence length="320" mass="35234">MEVVCAVLAGFLLDCLFGDPHWLPHPVCLMGSAYAKGEKLLRRLFPKTHCGAFWGGALLCILVVSLSLGIPLLILWLAGLVSQWLAFALHCLFCYQILAARSLRDESRKVYLPLKQGNLSEARRMLSYIVGRDTGSLNEEQVAKAAVETVAENTSDGVIAPLFFLLLGGAPLGFAYKAVNTADSMIGYKNDRYLYFGRFAARLDDLCNWIPARLSGIFMVLSAFFTGLDGKNALRIYRRDRRNHASPNSAQTESACAGALNIQLAGDASYFGTIVHKPTIGDPIRRAEPEDILRSHRLLYGTSLLCLLVFCGIRSLFILL</sequence>
<feature type="transmembrane region" description="Helical" evidence="9">
    <location>
        <begin position="298"/>
        <end position="319"/>
    </location>
</feature>
<gene>
    <name evidence="9 10" type="primary">cobD</name>
    <name evidence="10" type="ORF">CLOSTMETH_00882</name>
</gene>
<dbReference type="Proteomes" id="UP000003340">
    <property type="component" value="Unassembled WGS sequence"/>
</dbReference>
<evidence type="ECO:0000256" key="4">
    <source>
        <dbReference type="ARBA" id="ARBA00022475"/>
    </source>
</evidence>
<organism evidence="10 11">
    <name type="scientific">[Clostridium] methylpentosum DSM 5476</name>
    <dbReference type="NCBI Taxonomy" id="537013"/>
    <lineage>
        <taxon>Bacteria</taxon>
        <taxon>Bacillati</taxon>
        <taxon>Bacillota</taxon>
        <taxon>Clostridia</taxon>
        <taxon>Eubacteriales</taxon>
        <taxon>Oscillospiraceae</taxon>
        <taxon>Oscillospiraceae incertae sedis</taxon>
    </lineage>
</organism>
<dbReference type="EMBL" id="ACEC01000033">
    <property type="protein sequence ID" value="EEG31490.1"/>
    <property type="molecule type" value="Genomic_DNA"/>
</dbReference>
<dbReference type="HOGENOM" id="CLU_054212_0_0_9"/>
<proteinExistence type="inferred from homology"/>
<dbReference type="GO" id="GO:0016874">
    <property type="term" value="F:ligase activity"/>
    <property type="evidence" value="ECO:0007669"/>
    <property type="project" value="UniProtKB-KW"/>
</dbReference>
<dbReference type="GO" id="GO:0048472">
    <property type="term" value="F:threonine-phosphate decarboxylase activity"/>
    <property type="evidence" value="ECO:0007669"/>
    <property type="project" value="InterPro"/>
</dbReference>
<dbReference type="UniPathway" id="UPA00148"/>
<keyword evidence="7 9" id="KW-1133">Transmembrane helix</keyword>
<feature type="transmembrane region" description="Helical" evidence="9">
    <location>
        <begin position="52"/>
        <end position="77"/>
    </location>
</feature>
<protein>
    <recommendedName>
        <fullName evidence="9">Cobalamin biosynthesis protein CobD</fullName>
    </recommendedName>
</protein>
<keyword evidence="10" id="KW-0436">Ligase</keyword>
<dbReference type="GO" id="GO:0015420">
    <property type="term" value="F:ABC-type vitamin B12 transporter activity"/>
    <property type="evidence" value="ECO:0007669"/>
    <property type="project" value="UniProtKB-UniRule"/>
</dbReference>
<keyword evidence="5 9" id="KW-0169">Cobalamin biosynthesis</keyword>
<keyword evidence="4 9" id="KW-1003">Cell membrane</keyword>
<keyword evidence="8 9" id="KW-0472">Membrane</keyword>
<comment type="function">
    <text evidence="9">Converts cobyric acid to cobinamide by the addition of aminopropanol on the F carboxylic group.</text>
</comment>
<dbReference type="STRING" id="537013.CLOSTMETH_00882"/>
<dbReference type="InterPro" id="IPR004485">
    <property type="entry name" value="Cobalamin_biosynth_CobD/CbiB"/>
</dbReference>
<dbReference type="GO" id="GO:0009236">
    <property type="term" value="P:cobalamin biosynthetic process"/>
    <property type="evidence" value="ECO:0007669"/>
    <property type="project" value="UniProtKB-UniRule"/>
</dbReference>
<dbReference type="PANTHER" id="PTHR34308:SF1">
    <property type="entry name" value="COBALAMIN BIOSYNTHESIS PROTEIN CBIB"/>
    <property type="match status" value="1"/>
</dbReference>
<evidence type="ECO:0000256" key="5">
    <source>
        <dbReference type="ARBA" id="ARBA00022573"/>
    </source>
</evidence>
<feature type="transmembrane region" description="Helical" evidence="9">
    <location>
        <begin position="84"/>
        <end position="103"/>
    </location>
</feature>
<keyword evidence="11" id="KW-1185">Reference proteome</keyword>
<dbReference type="Pfam" id="PF03186">
    <property type="entry name" value="CobD_Cbib"/>
    <property type="match status" value="1"/>
</dbReference>
<evidence type="ECO:0000256" key="6">
    <source>
        <dbReference type="ARBA" id="ARBA00022692"/>
    </source>
</evidence>
<dbReference type="NCBIfam" id="TIGR00380">
    <property type="entry name" value="cobal_cbiB"/>
    <property type="match status" value="1"/>
</dbReference>
<evidence type="ECO:0000313" key="11">
    <source>
        <dbReference type="Proteomes" id="UP000003340"/>
    </source>
</evidence>
<comment type="caution">
    <text evidence="10">The sequence shown here is derived from an EMBL/GenBank/DDBJ whole genome shotgun (WGS) entry which is preliminary data.</text>
</comment>
<dbReference type="HAMAP" id="MF_00024">
    <property type="entry name" value="CobD_CbiB"/>
    <property type="match status" value="1"/>
</dbReference>
<dbReference type="GO" id="GO:0005886">
    <property type="term" value="C:plasma membrane"/>
    <property type="evidence" value="ECO:0007669"/>
    <property type="project" value="UniProtKB-SubCell"/>
</dbReference>
<comment type="caution">
    <text evidence="9">Lacks conserved residue(s) required for the propagation of feature annotation.</text>
</comment>
<dbReference type="PANTHER" id="PTHR34308">
    <property type="entry name" value="COBALAMIN BIOSYNTHESIS PROTEIN CBIB"/>
    <property type="match status" value="1"/>
</dbReference>
<reference evidence="10 11" key="2">
    <citation type="submission" date="2009-02" db="EMBL/GenBank/DDBJ databases">
        <title>Draft genome sequence of Clostridium methylpentosum (DSM 5476).</title>
        <authorList>
            <person name="Sudarsanam P."/>
            <person name="Ley R."/>
            <person name="Guruge J."/>
            <person name="Turnbaugh P.J."/>
            <person name="Mahowald M."/>
            <person name="Liep D."/>
            <person name="Gordon J."/>
        </authorList>
    </citation>
    <scope>NUCLEOTIDE SEQUENCE [LARGE SCALE GENOMIC DNA]</scope>
    <source>
        <strain evidence="10 11">DSM 5476</strain>
    </source>
</reference>
<evidence type="ECO:0000256" key="7">
    <source>
        <dbReference type="ARBA" id="ARBA00022989"/>
    </source>
</evidence>
<evidence type="ECO:0000256" key="9">
    <source>
        <dbReference type="HAMAP-Rule" id="MF_00024"/>
    </source>
</evidence>
<evidence type="ECO:0000256" key="1">
    <source>
        <dbReference type="ARBA" id="ARBA00004651"/>
    </source>
</evidence>
<comment type="subcellular location">
    <subcellularLocation>
        <location evidence="1 9">Cell membrane</location>
        <topology evidence="1 9">Multi-pass membrane protein</topology>
    </subcellularLocation>
</comment>
<evidence type="ECO:0000256" key="8">
    <source>
        <dbReference type="ARBA" id="ARBA00023136"/>
    </source>
</evidence>
<accession>C0EAM5</accession>
<feature type="transmembrane region" description="Helical" evidence="9">
    <location>
        <begin position="158"/>
        <end position="179"/>
    </location>
</feature>
<comment type="pathway">
    <text evidence="2 9">Cofactor biosynthesis; adenosylcobalamin biosynthesis.</text>
</comment>
<dbReference type="AlphaFoldDB" id="C0EAM5"/>
<reference evidence="10 11" key="1">
    <citation type="submission" date="2009-01" db="EMBL/GenBank/DDBJ databases">
        <authorList>
            <person name="Fulton L."/>
            <person name="Clifton S."/>
            <person name="Fulton B."/>
            <person name="Xu J."/>
            <person name="Minx P."/>
            <person name="Pepin K.H."/>
            <person name="Johnson M."/>
            <person name="Bhonagiri V."/>
            <person name="Nash W.E."/>
            <person name="Mardis E.R."/>
            <person name="Wilson R.K."/>
        </authorList>
    </citation>
    <scope>NUCLEOTIDE SEQUENCE [LARGE SCALE GENOMIC DNA]</scope>
    <source>
        <strain evidence="10 11">DSM 5476</strain>
    </source>
</reference>
<keyword evidence="6 9" id="KW-0812">Transmembrane</keyword>
<dbReference type="eggNOG" id="COG1270">
    <property type="taxonomic scope" value="Bacteria"/>
</dbReference>
<evidence type="ECO:0000256" key="2">
    <source>
        <dbReference type="ARBA" id="ARBA00004953"/>
    </source>
</evidence>
<evidence type="ECO:0000313" key="10">
    <source>
        <dbReference type="EMBL" id="EEG31490.1"/>
    </source>
</evidence>
<name>C0EAM5_9FIRM</name>